<organism evidence="1 2">
    <name type="scientific">Rhodanobacter denitrificans</name>
    <dbReference type="NCBI Taxonomy" id="666685"/>
    <lineage>
        <taxon>Bacteria</taxon>
        <taxon>Pseudomonadati</taxon>
        <taxon>Pseudomonadota</taxon>
        <taxon>Gammaproteobacteria</taxon>
        <taxon>Lysobacterales</taxon>
        <taxon>Rhodanobacteraceae</taxon>
        <taxon>Rhodanobacter</taxon>
    </lineage>
</organism>
<accession>A0A2W5MII0</accession>
<name>A0A2W5MII0_9GAMM</name>
<protein>
    <submittedName>
        <fullName evidence="1">Uncharacterized protein</fullName>
    </submittedName>
</protein>
<evidence type="ECO:0000313" key="1">
    <source>
        <dbReference type="EMBL" id="PZQ19697.1"/>
    </source>
</evidence>
<dbReference type="Proteomes" id="UP000249046">
    <property type="component" value="Unassembled WGS sequence"/>
</dbReference>
<gene>
    <name evidence="1" type="ORF">DI564_00160</name>
</gene>
<evidence type="ECO:0000313" key="2">
    <source>
        <dbReference type="Proteomes" id="UP000249046"/>
    </source>
</evidence>
<sequence length="87" mass="9224">MSTAARSTAAGGAASMSVSALVEQVPLDRFDRRRFDWLVPAVAGTASLECVAPSRSGLGATLHRERVARLIEGCDRPRRAGPRSRGC</sequence>
<reference evidence="1 2" key="1">
    <citation type="submission" date="2017-08" db="EMBL/GenBank/DDBJ databases">
        <title>Infants hospitalized years apart are colonized by the same room-sourced microbial strains.</title>
        <authorList>
            <person name="Brooks B."/>
            <person name="Olm M.R."/>
            <person name="Firek B.A."/>
            <person name="Baker R."/>
            <person name="Thomas B.C."/>
            <person name="Morowitz M.J."/>
            <person name="Banfield J.F."/>
        </authorList>
    </citation>
    <scope>NUCLEOTIDE SEQUENCE [LARGE SCALE GENOMIC DNA]</scope>
    <source>
        <strain evidence="1">S2_005_003_R2_42</strain>
    </source>
</reference>
<comment type="caution">
    <text evidence="1">The sequence shown here is derived from an EMBL/GenBank/DDBJ whole genome shotgun (WGS) entry which is preliminary data.</text>
</comment>
<proteinExistence type="predicted"/>
<dbReference type="AlphaFoldDB" id="A0A2W5MII0"/>
<dbReference type="EMBL" id="QFPO01000001">
    <property type="protein sequence ID" value="PZQ19697.1"/>
    <property type="molecule type" value="Genomic_DNA"/>
</dbReference>